<dbReference type="Gene3D" id="2.170.130.10">
    <property type="entry name" value="TonB-dependent receptor, plug domain"/>
    <property type="match status" value="1"/>
</dbReference>
<keyword evidence="5" id="KW-1185">Reference proteome</keyword>
<protein>
    <submittedName>
        <fullName evidence="4">SusC/RagA family TonB-linked outer membrane protein</fullName>
    </submittedName>
</protein>
<feature type="chain" id="PRO_5036903628" evidence="2">
    <location>
        <begin position="30"/>
        <end position="1044"/>
    </location>
</feature>
<keyword evidence="1" id="KW-0998">Cell outer membrane</keyword>
<evidence type="ECO:0000259" key="3">
    <source>
        <dbReference type="Pfam" id="PF07715"/>
    </source>
</evidence>
<dbReference type="InterPro" id="IPR023997">
    <property type="entry name" value="TonB-dep_OMP_SusC/RagA_CS"/>
</dbReference>
<feature type="domain" description="TonB-dependent receptor plug" evidence="3">
    <location>
        <begin position="124"/>
        <end position="233"/>
    </location>
</feature>
<dbReference type="InterPro" id="IPR008969">
    <property type="entry name" value="CarboxyPept-like_regulatory"/>
</dbReference>
<dbReference type="InterPro" id="IPR012910">
    <property type="entry name" value="Plug_dom"/>
</dbReference>
<dbReference type="Pfam" id="PF07715">
    <property type="entry name" value="Plug"/>
    <property type="match status" value="1"/>
</dbReference>
<dbReference type="FunFam" id="2.170.130.10:FF:000003">
    <property type="entry name" value="SusC/RagA family TonB-linked outer membrane protein"/>
    <property type="match status" value="1"/>
</dbReference>
<dbReference type="Pfam" id="PF13715">
    <property type="entry name" value="CarbopepD_reg_2"/>
    <property type="match status" value="1"/>
</dbReference>
<reference evidence="4" key="2">
    <citation type="submission" date="2020-09" db="EMBL/GenBank/DDBJ databases">
        <authorList>
            <person name="Sun Q."/>
            <person name="Zhou Y."/>
        </authorList>
    </citation>
    <scope>NUCLEOTIDE SEQUENCE</scope>
    <source>
        <strain evidence="4">CGMCC 1.15290</strain>
    </source>
</reference>
<dbReference type="AlphaFoldDB" id="A0A917ITG4"/>
<accession>A0A917ITG4</accession>
<dbReference type="EMBL" id="BMIB01000002">
    <property type="protein sequence ID" value="GGH63841.1"/>
    <property type="molecule type" value="Genomic_DNA"/>
</dbReference>
<dbReference type="RefSeq" id="WP_188951432.1">
    <property type="nucleotide sequence ID" value="NZ_BMIB01000002.1"/>
</dbReference>
<dbReference type="GO" id="GO:0009279">
    <property type="term" value="C:cell outer membrane"/>
    <property type="evidence" value="ECO:0007669"/>
    <property type="project" value="UniProtKB-SubCell"/>
</dbReference>
<sequence length="1044" mass="115817">MTKYYAFVSRRVCLLLAVFFWLQGTGAVAQTNDIIVSGSVSTDTSVLEGVTITVKGNPAKTARTNAKGQYAIKAPSNGTLLFSFIGFETKEVEIRGENNINVLMQSVASALDGVAVVAYGTQKKSSMVSSITTLDPRELKGPTSNLTTMLAGRISGVIAYQRSGEPGQDNANFFIRGVTTFGSGKVNPLILIDGMESTTNDLARLQPDDISGFSVLKDATASSLYGARGANGVILVTTKLGREGKAQFNVRLESSLSGNTRNFKLADNITYMKLANEAVLTRYPLIAAPYAQEKIDQTAAGADPYLYPSNNWMKTLIKDRTLNTRANVNLSGGGKIARYYVAGTMNTDNGILKIDKLNNFNSNIKLRNYSIRSNIFINVTKSTEMAIRTYGQFDDYRGPVGGGALIFDRVLHSNPVRFPAIYPASFAPNISHPLFGNALTGSGTTLFENPYARAVSGYQDYNTSTMVAQLDFKQDFSFITKGLSATFMAYTQRFAYFDVSRRYTPFYYSFAYAPGTKQPVLSRLNDNGTEYLSYVPGSKILSTIGYAQASVNYNRIFNKHAVSGMLIGTMRSQLNAAANDLQTSLPYRNQGMSGRFTYGYDNRYLAEFNFGYNGSERFAKNNRYGFFPSVGVAWNVHSEKFWEPVSGVVNRLKLRATYGMVGNDQIGDSTDRFFYLSNVNMSNTARPVAFGENFSKIYNTIAVTRYSNTEIGWEKAYKTNIGFDARLFNALEITVDLYKEHRTNILMDRAYVPSTMGLTAPIRANIGEAEGKGIDVQLDYNKSLSKAVWITGRANFTYAASKLLVTDEPAYPEYWRSRKGHSLSQQWGLIAERLFIDDKEVANSPRQNFGEVKGGDLKYRDVNGDGEIETADNVPVGLPTVPEIIYGFGFSCGVKNFDFSAFFQGSARSSFFVDNNSVQPFRLNEGSQNGLLSAIAESHWSEDNRDIYAFWPRLSDQTIQNNAWNSTWWMRSGSFLRLKTVELGYTFPKKGLLERLRFSNMRIYLNGSNFFAISSFKLWDPEMGGNGLGYPVQRVFNAGVNFGF</sequence>
<dbReference type="InterPro" id="IPR023996">
    <property type="entry name" value="TonB-dep_OMP_SusC/RagA"/>
</dbReference>
<dbReference type="InterPro" id="IPR037066">
    <property type="entry name" value="Plug_dom_sf"/>
</dbReference>
<comment type="subcellular location">
    <subcellularLocation>
        <location evidence="1">Cell outer membrane</location>
        <topology evidence="1">Multi-pass membrane protein</topology>
    </subcellularLocation>
</comment>
<proteinExistence type="inferred from homology"/>
<name>A0A917ITG4_9BACT</name>
<comment type="caution">
    <text evidence="4">The sequence shown here is derived from an EMBL/GenBank/DDBJ whole genome shotgun (WGS) entry which is preliminary data.</text>
</comment>
<keyword evidence="1" id="KW-0472">Membrane</keyword>
<keyword evidence="2" id="KW-0732">Signal</keyword>
<organism evidence="4 5">
    <name type="scientific">Filimonas zeae</name>
    <dbReference type="NCBI Taxonomy" id="1737353"/>
    <lineage>
        <taxon>Bacteria</taxon>
        <taxon>Pseudomonadati</taxon>
        <taxon>Bacteroidota</taxon>
        <taxon>Chitinophagia</taxon>
        <taxon>Chitinophagales</taxon>
        <taxon>Chitinophagaceae</taxon>
        <taxon>Filimonas</taxon>
    </lineage>
</organism>
<reference evidence="4" key="1">
    <citation type="journal article" date="2014" name="Int. J. Syst. Evol. Microbiol.">
        <title>Complete genome sequence of Corynebacterium casei LMG S-19264T (=DSM 44701T), isolated from a smear-ripened cheese.</title>
        <authorList>
            <consortium name="US DOE Joint Genome Institute (JGI-PGF)"/>
            <person name="Walter F."/>
            <person name="Albersmeier A."/>
            <person name="Kalinowski J."/>
            <person name="Ruckert C."/>
        </authorList>
    </citation>
    <scope>NUCLEOTIDE SEQUENCE</scope>
    <source>
        <strain evidence="4">CGMCC 1.15290</strain>
    </source>
</reference>
<gene>
    <name evidence="4" type="ORF">GCM10011379_15200</name>
</gene>
<dbReference type="SUPFAM" id="SSF56935">
    <property type="entry name" value="Porins"/>
    <property type="match status" value="1"/>
</dbReference>
<dbReference type="NCBIfam" id="TIGR04056">
    <property type="entry name" value="OMP_RagA_SusC"/>
    <property type="match status" value="1"/>
</dbReference>
<comment type="similarity">
    <text evidence="1">Belongs to the TonB-dependent receptor family.</text>
</comment>
<keyword evidence="1" id="KW-0812">Transmembrane</keyword>
<dbReference type="InterPro" id="IPR039426">
    <property type="entry name" value="TonB-dep_rcpt-like"/>
</dbReference>
<dbReference type="PROSITE" id="PS52016">
    <property type="entry name" value="TONB_DEPENDENT_REC_3"/>
    <property type="match status" value="1"/>
</dbReference>
<dbReference type="Proteomes" id="UP000627292">
    <property type="component" value="Unassembled WGS sequence"/>
</dbReference>
<dbReference type="SUPFAM" id="SSF49464">
    <property type="entry name" value="Carboxypeptidase regulatory domain-like"/>
    <property type="match status" value="1"/>
</dbReference>
<evidence type="ECO:0000313" key="5">
    <source>
        <dbReference type="Proteomes" id="UP000627292"/>
    </source>
</evidence>
<keyword evidence="1" id="KW-0813">Transport</keyword>
<evidence type="ECO:0000313" key="4">
    <source>
        <dbReference type="EMBL" id="GGH63841.1"/>
    </source>
</evidence>
<dbReference type="NCBIfam" id="TIGR04057">
    <property type="entry name" value="SusC_RagA_signa"/>
    <property type="match status" value="1"/>
</dbReference>
<evidence type="ECO:0000256" key="1">
    <source>
        <dbReference type="PROSITE-ProRule" id="PRU01360"/>
    </source>
</evidence>
<feature type="signal peptide" evidence="2">
    <location>
        <begin position="1"/>
        <end position="29"/>
    </location>
</feature>
<evidence type="ECO:0000256" key="2">
    <source>
        <dbReference type="SAM" id="SignalP"/>
    </source>
</evidence>
<keyword evidence="1" id="KW-1134">Transmembrane beta strand</keyword>